<comment type="caution">
    <text evidence="5">The sequence shown here is derived from an EMBL/GenBank/DDBJ whole genome shotgun (WGS) entry which is preliminary data.</text>
</comment>
<evidence type="ECO:0000256" key="3">
    <source>
        <dbReference type="PROSITE-ProRule" id="PRU00023"/>
    </source>
</evidence>
<feature type="repeat" description="ANK" evidence="3">
    <location>
        <begin position="210"/>
        <end position="243"/>
    </location>
</feature>
<dbReference type="GO" id="GO:0035556">
    <property type="term" value="P:intracellular signal transduction"/>
    <property type="evidence" value="ECO:0007669"/>
    <property type="project" value="InterPro"/>
</dbReference>
<proteinExistence type="predicted"/>
<dbReference type="OrthoDB" id="5406014at2759"/>
<dbReference type="CDD" id="cd03587">
    <property type="entry name" value="SOCS"/>
    <property type="match status" value="1"/>
</dbReference>
<feature type="domain" description="SOCS box" evidence="4">
    <location>
        <begin position="487"/>
        <end position="542"/>
    </location>
</feature>
<dbReference type="PANTHER" id="PTHR24126">
    <property type="entry name" value="ANKYRIN REPEAT, PH AND SEC7 DOMAIN CONTAINING PROTEIN SECG-RELATED"/>
    <property type="match status" value="1"/>
</dbReference>
<dbReference type="InterPro" id="IPR036036">
    <property type="entry name" value="SOCS_box-like_dom_sf"/>
</dbReference>
<gene>
    <name evidence="5" type="ORF">APLA_LOCUS11250</name>
</gene>
<dbReference type="InterPro" id="IPR001496">
    <property type="entry name" value="SOCS_box"/>
</dbReference>
<dbReference type="Pfam" id="PF07525">
    <property type="entry name" value="SOCS_box"/>
    <property type="match status" value="1"/>
</dbReference>
<feature type="repeat" description="ANK" evidence="3">
    <location>
        <begin position="110"/>
        <end position="142"/>
    </location>
</feature>
<evidence type="ECO:0000259" key="4">
    <source>
        <dbReference type="PROSITE" id="PS50225"/>
    </source>
</evidence>
<accession>A0A8S1ANR2</accession>
<dbReference type="Pfam" id="PF12796">
    <property type="entry name" value="Ank_2"/>
    <property type="match status" value="2"/>
</dbReference>
<keyword evidence="1" id="KW-0677">Repeat</keyword>
<sequence>MDFSAQNPATSNPLNLASRKNDVNNVERLLQTLNPNCVDNRGWTCLHEAAYHDSYESIMLILKAPQTRVRAETHEGHTALYLACKNNCSLKTITALLGSAKNIANYGSTEGVTPLHIASAQGNVPLIELLLEYGAFINVQDFDGDTPLHEAALAGQHEALITLLYSGADPEIKNTPNGFTPFHLACCKGYYPNVETLYPFVYDINEETSTGDTALHYAVHGGAGINVVNFLLDHGADPNILNNQEELPIDADRSDAEVFKKLFLVTDRENLSENIIIDACLPHKFKFEILETLLYSDLEPDFYNLLTPYNTSINRGFLNNTEYTSLSPVNHFLTISAYVHEKSPEKFREFFYLFFMRGANVNIVDELECPPLVYALYVFHTSPQQLPFFKEVLDILIQIGCDVDFSSTGKFFYKDVNIPDAFLTALDIYPLSAPIMMPYSLYNEPEDYLQFAIDTDRMFWLPIEVQKELLIMVDKNFTRPDALEIYVPSLKHLCRYTIRSHFRKMRNEEGSPREFTTSTFIRTINELPLPAVVKKYLRYISN</sequence>
<name>A0A8S1ANR2_ARCPL</name>
<organism evidence="5 6">
    <name type="scientific">Arctia plantaginis</name>
    <name type="common">Wood tiger moth</name>
    <name type="synonym">Phalaena plantaginis</name>
    <dbReference type="NCBI Taxonomy" id="874455"/>
    <lineage>
        <taxon>Eukaryota</taxon>
        <taxon>Metazoa</taxon>
        <taxon>Ecdysozoa</taxon>
        <taxon>Arthropoda</taxon>
        <taxon>Hexapoda</taxon>
        <taxon>Insecta</taxon>
        <taxon>Pterygota</taxon>
        <taxon>Neoptera</taxon>
        <taxon>Endopterygota</taxon>
        <taxon>Lepidoptera</taxon>
        <taxon>Glossata</taxon>
        <taxon>Ditrysia</taxon>
        <taxon>Noctuoidea</taxon>
        <taxon>Erebidae</taxon>
        <taxon>Arctiinae</taxon>
        <taxon>Arctia</taxon>
    </lineage>
</organism>
<evidence type="ECO:0000256" key="1">
    <source>
        <dbReference type="ARBA" id="ARBA00022737"/>
    </source>
</evidence>
<keyword evidence="6" id="KW-1185">Reference proteome</keyword>
<dbReference type="PROSITE" id="PS50297">
    <property type="entry name" value="ANK_REP_REGION"/>
    <property type="match status" value="3"/>
</dbReference>
<dbReference type="PROSITE" id="PS50225">
    <property type="entry name" value="SOCS"/>
    <property type="match status" value="1"/>
</dbReference>
<dbReference type="Proteomes" id="UP000494106">
    <property type="component" value="Unassembled WGS sequence"/>
</dbReference>
<dbReference type="PRINTS" id="PR01415">
    <property type="entry name" value="ANKYRIN"/>
</dbReference>
<dbReference type="Gene3D" id="1.10.750.20">
    <property type="entry name" value="SOCS box"/>
    <property type="match status" value="1"/>
</dbReference>
<dbReference type="SUPFAM" id="SSF158235">
    <property type="entry name" value="SOCS box-like"/>
    <property type="match status" value="1"/>
</dbReference>
<dbReference type="Gene3D" id="1.25.40.20">
    <property type="entry name" value="Ankyrin repeat-containing domain"/>
    <property type="match status" value="4"/>
</dbReference>
<protein>
    <recommendedName>
        <fullName evidence="4">SOCS box domain-containing protein</fullName>
    </recommendedName>
</protein>
<evidence type="ECO:0000313" key="5">
    <source>
        <dbReference type="EMBL" id="CAB3247255.1"/>
    </source>
</evidence>
<dbReference type="InterPro" id="IPR036770">
    <property type="entry name" value="Ankyrin_rpt-contain_sf"/>
</dbReference>
<evidence type="ECO:0000256" key="2">
    <source>
        <dbReference type="ARBA" id="ARBA00023043"/>
    </source>
</evidence>
<reference evidence="5 6" key="1">
    <citation type="submission" date="2020-04" db="EMBL/GenBank/DDBJ databases">
        <authorList>
            <person name="Wallbank WR R."/>
            <person name="Pardo Diaz C."/>
            <person name="Kozak K."/>
            <person name="Martin S."/>
            <person name="Jiggins C."/>
            <person name="Moest M."/>
            <person name="Warren A I."/>
            <person name="Byers J.R.P. K."/>
            <person name="Montejo-Kovacevich G."/>
            <person name="Yen C E."/>
        </authorList>
    </citation>
    <scope>NUCLEOTIDE SEQUENCE [LARGE SCALE GENOMIC DNA]</scope>
</reference>
<dbReference type="AlphaFoldDB" id="A0A8S1ANR2"/>
<dbReference type="SMART" id="SM00248">
    <property type="entry name" value="ANK"/>
    <property type="match status" value="8"/>
</dbReference>
<dbReference type="InterPro" id="IPR002110">
    <property type="entry name" value="Ankyrin_rpt"/>
</dbReference>
<dbReference type="EMBL" id="CADEBC010000530">
    <property type="protein sequence ID" value="CAB3247255.1"/>
    <property type="molecule type" value="Genomic_DNA"/>
</dbReference>
<dbReference type="PROSITE" id="PS50088">
    <property type="entry name" value="ANK_REPEAT"/>
    <property type="match status" value="3"/>
</dbReference>
<evidence type="ECO:0000313" key="6">
    <source>
        <dbReference type="Proteomes" id="UP000494106"/>
    </source>
</evidence>
<feature type="repeat" description="ANK" evidence="3">
    <location>
        <begin position="143"/>
        <end position="175"/>
    </location>
</feature>
<dbReference type="SUPFAM" id="SSF48403">
    <property type="entry name" value="Ankyrin repeat"/>
    <property type="match status" value="1"/>
</dbReference>
<keyword evidence="2 3" id="KW-0040">ANK repeat</keyword>
<dbReference type="Pfam" id="PF00023">
    <property type="entry name" value="Ank"/>
    <property type="match status" value="1"/>
</dbReference>
<dbReference type="SMART" id="SM00969">
    <property type="entry name" value="SOCS_box"/>
    <property type="match status" value="1"/>
</dbReference>